<gene>
    <name evidence="2" type="ordered locus">Deipe_0621</name>
</gene>
<feature type="transmembrane region" description="Helical" evidence="1">
    <location>
        <begin position="7"/>
        <end position="28"/>
    </location>
</feature>
<keyword evidence="3" id="KW-1185">Reference proteome</keyword>
<dbReference type="Proteomes" id="UP000010467">
    <property type="component" value="Chromosome"/>
</dbReference>
<dbReference type="STRING" id="937777.Deipe_0621"/>
<evidence type="ECO:0000313" key="2">
    <source>
        <dbReference type="EMBL" id="AFZ66210.1"/>
    </source>
</evidence>
<dbReference type="OrthoDB" id="73873at2"/>
<evidence type="ECO:0000256" key="1">
    <source>
        <dbReference type="SAM" id="Phobius"/>
    </source>
</evidence>
<evidence type="ECO:0008006" key="4">
    <source>
        <dbReference type="Google" id="ProtNLM"/>
    </source>
</evidence>
<keyword evidence="1" id="KW-1133">Transmembrane helix</keyword>
<keyword evidence="1" id="KW-0812">Transmembrane</keyword>
<dbReference type="EMBL" id="CP003382">
    <property type="protein sequence ID" value="AFZ66210.1"/>
    <property type="molecule type" value="Genomic_DNA"/>
</dbReference>
<dbReference type="HOGENOM" id="CLU_130831_0_0_0"/>
<dbReference type="KEGG" id="dpd:Deipe_0621"/>
<organism evidence="2 3">
    <name type="scientific">Deinococcus peraridilitoris (strain DSM 19664 / LMG 22246 / CIP 109416 / KR-200)</name>
    <dbReference type="NCBI Taxonomy" id="937777"/>
    <lineage>
        <taxon>Bacteria</taxon>
        <taxon>Thermotogati</taxon>
        <taxon>Deinococcota</taxon>
        <taxon>Deinococci</taxon>
        <taxon>Deinococcales</taxon>
        <taxon>Deinococcaceae</taxon>
        <taxon>Deinococcus</taxon>
    </lineage>
</organism>
<protein>
    <recommendedName>
        <fullName evidence="4">Lipopolysaccharide assembly protein A domain-containing protein</fullName>
    </recommendedName>
</protein>
<dbReference type="RefSeq" id="WP_015234520.1">
    <property type="nucleotide sequence ID" value="NC_019793.1"/>
</dbReference>
<reference evidence="3" key="1">
    <citation type="submission" date="2012-03" db="EMBL/GenBank/DDBJ databases">
        <title>Complete sequence of chromosome of Deinococcus peraridilitoris DSM 19664.</title>
        <authorList>
            <person name="Lucas S."/>
            <person name="Copeland A."/>
            <person name="Lapidus A."/>
            <person name="Glavina del Rio T."/>
            <person name="Dalin E."/>
            <person name="Tice H."/>
            <person name="Bruce D."/>
            <person name="Goodwin L."/>
            <person name="Pitluck S."/>
            <person name="Peters L."/>
            <person name="Mikhailova N."/>
            <person name="Lu M."/>
            <person name="Kyrpides N."/>
            <person name="Mavromatis K."/>
            <person name="Ivanova N."/>
            <person name="Brettin T."/>
            <person name="Detter J.C."/>
            <person name="Han C."/>
            <person name="Larimer F."/>
            <person name="Land M."/>
            <person name="Hauser L."/>
            <person name="Markowitz V."/>
            <person name="Cheng J.-F."/>
            <person name="Hugenholtz P."/>
            <person name="Woyke T."/>
            <person name="Wu D."/>
            <person name="Pukall R."/>
            <person name="Steenblock K."/>
            <person name="Brambilla E."/>
            <person name="Klenk H.-P."/>
            <person name="Eisen J.A."/>
        </authorList>
    </citation>
    <scope>NUCLEOTIDE SEQUENCE [LARGE SCALE GENOMIC DNA]</scope>
    <source>
        <strain evidence="3">DSM 19664 / LMG 22246 / CIP 109416 / KR-200</strain>
    </source>
</reference>
<sequence>MKLNTVVLIVVLALLIVFAVFNFDALMYPHTLNLFGAASYTVPLGMIVLVIGALIALLFSLLTSYADLRSRAAEARTLREMENLRQSLDQQESSRFSQLQAYLSERFAALEQGGSRGQSELGPQLAARMDRLRDELSADLGQIDDYLRRRLGDLPPEDRPGRF</sequence>
<proteinExistence type="predicted"/>
<accession>K9ZZM5</accession>
<dbReference type="eggNOG" id="ENOG5032VJS">
    <property type="taxonomic scope" value="Bacteria"/>
</dbReference>
<evidence type="ECO:0000313" key="3">
    <source>
        <dbReference type="Proteomes" id="UP000010467"/>
    </source>
</evidence>
<name>K9ZZM5_DEIPD</name>
<feature type="transmembrane region" description="Helical" evidence="1">
    <location>
        <begin position="40"/>
        <end position="62"/>
    </location>
</feature>
<dbReference type="AlphaFoldDB" id="K9ZZM5"/>
<dbReference type="PATRIC" id="fig|937777.3.peg.624"/>
<keyword evidence="1" id="KW-0472">Membrane</keyword>